<dbReference type="EMBL" id="KV418007">
    <property type="protein sequence ID" value="KZP03763.1"/>
    <property type="molecule type" value="Genomic_DNA"/>
</dbReference>
<dbReference type="EMBL" id="KV417641">
    <property type="protein sequence ID" value="KZP12870.1"/>
    <property type="molecule type" value="Genomic_DNA"/>
</dbReference>
<dbReference type="AlphaFoldDB" id="A0A166BQ56"/>
<dbReference type="Proteomes" id="UP000076532">
    <property type="component" value="Unassembled WGS sequence"/>
</dbReference>
<protein>
    <submittedName>
        <fullName evidence="2">Uncharacterized protein</fullName>
    </submittedName>
</protein>
<gene>
    <name evidence="2" type="ORF">FIBSPDRAFT_869857</name>
    <name evidence="1" type="ORF">FIBSPDRAFT_879165</name>
</gene>
<sequence length="57" mass="6256">MLGSRCTSISHIDPLKDFENDSSQRGLGLLRSVLSTVRATGLRLTGVINFVMPLRIL</sequence>
<evidence type="ECO:0000313" key="2">
    <source>
        <dbReference type="EMBL" id="KZP12870.1"/>
    </source>
</evidence>
<evidence type="ECO:0000313" key="1">
    <source>
        <dbReference type="EMBL" id="KZP03763.1"/>
    </source>
</evidence>
<evidence type="ECO:0000313" key="3">
    <source>
        <dbReference type="Proteomes" id="UP000076532"/>
    </source>
</evidence>
<reference evidence="2 3" key="1">
    <citation type="journal article" date="2016" name="Mol. Biol. Evol.">
        <title>Comparative Genomics of Early-Diverging Mushroom-Forming Fungi Provides Insights into the Origins of Lignocellulose Decay Capabilities.</title>
        <authorList>
            <person name="Nagy L.G."/>
            <person name="Riley R."/>
            <person name="Tritt A."/>
            <person name="Adam C."/>
            <person name="Daum C."/>
            <person name="Floudas D."/>
            <person name="Sun H."/>
            <person name="Yadav J.S."/>
            <person name="Pangilinan J."/>
            <person name="Larsson K.H."/>
            <person name="Matsuura K."/>
            <person name="Barry K."/>
            <person name="Labutti K."/>
            <person name="Kuo R."/>
            <person name="Ohm R.A."/>
            <person name="Bhattacharya S.S."/>
            <person name="Shirouzu T."/>
            <person name="Yoshinaga Y."/>
            <person name="Martin F.M."/>
            <person name="Grigoriev I.V."/>
            <person name="Hibbett D.S."/>
        </authorList>
    </citation>
    <scope>NUCLEOTIDE SEQUENCE [LARGE SCALE GENOMIC DNA]</scope>
    <source>
        <strain evidence="2 3">CBS 109695</strain>
    </source>
</reference>
<organism evidence="2 3">
    <name type="scientific">Athelia psychrophila</name>
    <dbReference type="NCBI Taxonomy" id="1759441"/>
    <lineage>
        <taxon>Eukaryota</taxon>
        <taxon>Fungi</taxon>
        <taxon>Dikarya</taxon>
        <taxon>Basidiomycota</taxon>
        <taxon>Agaricomycotina</taxon>
        <taxon>Agaricomycetes</taxon>
        <taxon>Agaricomycetidae</taxon>
        <taxon>Atheliales</taxon>
        <taxon>Atheliaceae</taxon>
        <taxon>Athelia</taxon>
    </lineage>
</organism>
<keyword evidence="3" id="KW-1185">Reference proteome</keyword>
<name>A0A166BQ56_9AGAM</name>
<proteinExistence type="predicted"/>
<accession>A0A166BQ56</accession>
<feature type="non-terminal residue" evidence="2">
    <location>
        <position position="57"/>
    </location>
</feature>